<dbReference type="GO" id="GO:0008173">
    <property type="term" value="F:RNA methyltransferase activity"/>
    <property type="evidence" value="ECO:0007669"/>
    <property type="project" value="InterPro"/>
</dbReference>
<evidence type="ECO:0000259" key="6">
    <source>
        <dbReference type="PROSITE" id="PS51686"/>
    </source>
</evidence>
<comment type="caution">
    <text evidence="5">Lacks conserved residue(s) required for the propagation of feature annotation.</text>
</comment>
<evidence type="ECO:0000256" key="1">
    <source>
        <dbReference type="ARBA" id="ARBA00022603"/>
    </source>
</evidence>
<protein>
    <submittedName>
        <fullName evidence="7">tRNA/rRNA cytosine-C5-methylase</fullName>
    </submittedName>
</protein>
<name>A0A1C3RI09_9PROT</name>
<dbReference type="Pfam" id="PF22458">
    <property type="entry name" value="RsmF-B_ferredox"/>
    <property type="match status" value="1"/>
</dbReference>
<evidence type="ECO:0000256" key="4">
    <source>
        <dbReference type="ARBA" id="ARBA00022884"/>
    </source>
</evidence>
<dbReference type="AlphaFoldDB" id="A0A1C3RI09"/>
<feature type="domain" description="SAM-dependent MTase RsmB/NOP-type" evidence="6">
    <location>
        <begin position="148"/>
        <end position="427"/>
    </location>
</feature>
<feature type="binding site" evidence="5">
    <location>
        <position position="262"/>
    </location>
    <ligand>
        <name>S-adenosyl-L-methionine</name>
        <dbReference type="ChEBI" id="CHEBI:59789"/>
    </ligand>
</feature>
<evidence type="ECO:0000313" key="7">
    <source>
        <dbReference type="EMBL" id="SCA56908.1"/>
    </source>
</evidence>
<accession>A0A1C3RI09</accession>
<dbReference type="InterPro" id="IPR029063">
    <property type="entry name" value="SAM-dependent_MTases_sf"/>
</dbReference>
<dbReference type="InterPro" id="IPR054728">
    <property type="entry name" value="RsmB-like_ferredoxin"/>
</dbReference>
<organism evidence="7 8">
    <name type="scientific">Candidatus Terasakiella magnetica</name>
    <dbReference type="NCBI Taxonomy" id="1867952"/>
    <lineage>
        <taxon>Bacteria</taxon>
        <taxon>Pseudomonadati</taxon>
        <taxon>Pseudomonadota</taxon>
        <taxon>Alphaproteobacteria</taxon>
        <taxon>Rhodospirillales</taxon>
        <taxon>Terasakiellaceae</taxon>
        <taxon>Terasakiella</taxon>
    </lineage>
</organism>
<dbReference type="PRINTS" id="PR02008">
    <property type="entry name" value="RCMTFAMILY"/>
</dbReference>
<proteinExistence type="inferred from homology"/>
<comment type="similarity">
    <text evidence="5">Belongs to the class I-like SAM-binding methyltransferase superfamily. RsmB/NOP family.</text>
</comment>
<dbReference type="PROSITE" id="PS51686">
    <property type="entry name" value="SAM_MT_RSMB_NOP"/>
    <property type="match status" value="1"/>
</dbReference>
<dbReference type="Pfam" id="PF01189">
    <property type="entry name" value="Methyltr_RsmB-F"/>
    <property type="match status" value="1"/>
</dbReference>
<sequence>MKPAARLQSVIELLEAVFEGKRPADALSTDYFKARRYAGSKDRRFINTRLYETLRNRAKLGWLAEQVSLEATPRTLVLIDAALKEEDVQSLFTGDQYAPEALSAQEIGTLALLSDHDVTNAPDPIRFEYPEWLDKDLRESLGEHFEEVINALNQEAPLDIRINALHPDKAKAVEILKAQNIEAEPTPYSPWGLRSAKKVKLGGIKAYKEGLIDIQDEGSQLISLLTQPKDCELVMDFCAGAGGKTLAMAAEMENKGALYALDISPTRLYKMRPRLERAKVSNVHLHPIKAENDPWLKQFETRLDRVLIDAPCSGVGSWRRAPESRWKMTSELLEDLIGRQERILDSSAHLVRPGGYVVYATCSLLKRENEDQIAKFLTSHDNYTVLPVSEAWADLFDTECPFEGEFMQMRPDLHKSDGFFCAILQRQS</sequence>
<reference evidence="7 8" key="1">
    <citation type="submission" date="2016-07" db="EMBL/GenBank/DDBJ databases">
        <authorList>
            <person name="Lefevre C.T."/>
        </authorList>
    </citation>
    <scope>NUCLEOTIDE SEQUENCE [LARGE SCALE GENOMIC DNA]</scope>
    <source>
        <strain evidence="7">PR1</strain>
    </source>
</reference>
<dbReference type="InterPro" id="IPR049560">
    <property type="entry name" value="MeTrfase_RsmB-F_NOP2_cat"/>
</dbReference>
<gene>
    <name evidence="7" type="ORF">MTBPR1_30278</name>
</gene>
<feature type="active site" description="Nucleophile" evidence="5">
    <location>
        <position position="362"/>
    </location>
</feature>
<evidence type="ECO:0000313" key="8">
    <source>
        <dbReference type="Proteomes" id="UP000231658"/>
    </source>
</evidence>
<dbReference type="PANTHER" id="PTHR22807:SF53">
    <property type="entry name" value="RIBOSOMAL RNA SMALL SUBUNIT METHYLTRANSFERASE B-RELATED"/>
    <property type="match status" value="1"/>
</dbReference>
<dbReference type="Gene3D" id="3.30.70.1170">
    <property type="entry name" value="Sun protein, domain 3"/>
    <property type="match status" value="1"/>
</dbReference>
<keyword evidence="1 5" id="KW-0489">Methyltransferase</keyword>
<evidence type="ECO:0000256" key="5">
    <source>
        <dbReference type="PROSITE-ProRule" id="PRU01023"/>
    </source>
</evidence>
<dbReference type="GO" id="GO:0003723">
    <property type="term" value="F:RNA binding"/>
    <property type="evidence" value="ECO:0007669"/>
    <property type="project" value="UniProtKB-UniRule"/>
</dbReference>
<dbReference type="SUPFAM" id="SSF53335">
    <property type="entry name" value="S-adenosyl-L-methionine-dependent methyltransferases"/>
    <property type="match status" value="1"/>
</dbReference>
<dbReference type="EMBL" id="FLYE01000023">
    <property type="protein sequence ID" value="SCA56908.1"/>
    <property type="molecule type" value="Genomic_DNA"/>
</dbReference>
<dbReference type="GO" id="GO:0001510">
    <property type="term" value="P:RNA methylation"/>
    <property type="evidence" value="ECO:0007669"/>
    <property type="project" value="InterPro"/>
</dbReference>
<dbReference type="OrthoDB" id="9810297at2"/>
<dbReference type="PANTHER" id="PTHR22807">
    <property type="entry name" value="NOP2 YEAST -RELATED NOL1/NOP2/FMU SUN DOMAIN-CONTAINING"/>
    <property type="match status" value="1"/>
</dbReference>
<keyword evidence="2 5" id="KW-0808">Transferase</keyword>
<evidence type="ECO:0000256" key="3">
    <source>
        <dbReference type="ARBA" id="ARBA00022691"/>
    </source>
</evidence>
<keyword evidence="8" id="KW-1185">Reference proteome</keyword>
<dbReference type="RefSeq" id="WP_069188962.1">
    <property type="nucleotide sequence ID" value="NZ_FLYE01000023.1"/>
</dbReference>
<dbReference type="InterPro" id="IPR001678">
    <property type="entry name" value="MeTrfase_RsmB-F_NOP2_dom"/>
</dbReference>
<dbReference type="Gene3D" id="3.40.50.150">
    <property type="entry name" value="Vaccinia Virus protein VP39"/>
    <property type="match status" value="1"/>
</dbReference>
<dbReference type="InterPro" id="IPR023267">
    <property type="entry name" value="RCMT"/>
</dbReference>
<keyword evidence="3 5" id="KW-0949">S-adenosyl-L-methionine</keyword>
<dbReference type="Proteomes" id="UP000231658">
    <property type="component" value="Unassembled WGS sequence"/>
</dbReference>
<dbReference type="STRING" id="1867952.MTBPR1_30278"/>
<keyword evidence="4 5" id="KW-0694">RNA-binding</keyword>
<evidence type="ECO:0000256" key="2">
    <source>
        <dbReference type="ARBA" id="ARBA00022679"/>
    </source>
</evidence>
<feature type="binding site" evidence="5">
    <location>
        <position position="309"/>
    </location>
    <ligand>
        <name>S-adenosyl-L-methionine</name>
        <dbReference type="ChEBI" id="CHEBI:59789"/>
    </ligand>
</feature>
<dbReference type="CDD" id="cd02440">
    <property type="entry name" value="AdoMet_MTases"/>
    <property type="match status" value="1"/>
</dbReference>